<evidence type="ECO:0000256" key="1">
    <source>
        <dbReference type="ARBA" id="ARBA00005043"/>
    </source>
</evidence>
<protein>
    <recommendedName>
        <fullName evidence="5">Elongator complex protein 6</fullName>
    </recommendedName>
</protein>
<dbReference type="Gene3D" id="3.40.50.300">
    <property type="entry name" value="P-loop containing nucleotide triphosphate hydrolases"/>
    <property type="match status" value="1"/>
</dbReference>
<organism evidence="3 4">
    <name type="scientific">Pseudomassariella vexata</name>
    <dbReference type="NCBI Taxonomy" id="1141098"/>
    <lineage>
        <taxon>Eukaryota</taxon>
        <taxon>Fungi</taxon>
        <taxon>Dikarya</taxon>
        <taxon>Ascomycota</taxon>
        <taxon>Pezizomycotina</taxon>
        <taxon>Sordariomycetes</taxon>
        <taxon>Xylariomycetidae</taxon>
        <taxon>Amphisphaeriales</taxon>
        <taxon>Pseudomassariaceae</taxon>
        <taxon>Pseudomassariella</taxon>
    </lineage>
</organism>
<dbReference type="InterPro" id="IPR027417">
    <property type="entry name" value="P-loop_NTPase"/>
</dbReference>
<evidence type="ECO:0008006" key="5">
    <source>
        <dbReference type="Google" id="ProtNLM"/>
    </source>
</evidence>
<dbReference type="CDD" id="cd19495">
    <property type="entry name" value="Elp6"/>
    <property type="match status" value="1"/>
</dbReference>
<comment type="pathway">
    <text evidence="1">tRNA modification; 5-methoxycarbonylmethyl-2-thiouridine-tRNA biosynthesis.</text>
</comment>
<reference evidence="3 4" key="1">
    <citation type="submission" date="2016-07" db="EMBL/GenBank/DDBJ databases">
        <title>Pervasive Adenine N6-methylation of Active Genes in Fungi.</title>
        <authorList>
            <consortium name="DOE Joint Genome Institute"/>
            <person name="Mondo S.J."/>
            <person name="Dannebaum R.O."/>
            <person name="Kuo R.C."/>
            <person name="Labutti K."/>
            <person name="Haridas S."/>
            <person name="Kuo A."/>
            <person name="Salamov A."/>
            <person name="Ahrendt S.R."/>
            <person name="Lipzen A."/>
            <person name="Sullivan W."/>
            <person name="Andreopoulos W.B."/>
            <person name="Clum A."/>
            <person name="Lindquist E."/>
            <person name="Daum C."/>
            <person name="Ramamoorthy G.K."/>
            <person name="Gryganskyi A."/>
            <person name="Culley D."/>
            <person name="Magnuson J.K."/>
            <person name="James T.Y."/>
            <person name="O'Malley M.A."/>
            <person name="Stajich J.E."/>
            <person name="Spatafora J.W."/>
            <person name="Visel A."/>
            <person name="Grigoriev I.V."/>
        </authorList>
    </citation>
    <scope>NUCLEOTIDE SEQUENCE [LARGE SCALE GENOMIC DNA]</scope>
    <source>
        <strain evidence="3 4">CBS 129021</strain>
    </source>
</reference>
<comment type="similarity">
    <text evidence="2">Belongs to the ELP6 family.</text>
</comment>
<comment type="caution">
    <text evidence="3">The sequence shown here is derived from an EMBL/GenBank/DDBJ whole genome shotgun (WGS) entry which is preliminary data.</text>
</comment>
<dbReference type="InParanoid" id="A0A1Y2EA38"/>
<dbReference type="Proteomes" id="UP000193689">
    <property type="component" value="Unassembled WGS sequence"/>
</dbReference>
<dbReference type="InterPro" id="IPR018627">
    <property type="entry name" value="ELP6"/>
</dbReference>
<dbReference type="STRING" id="1141098.A0A1Y2EA38"/>
<dbReference type="RefSeq" id="XP_040718349.1">
    <property type="nucleotide sequence ID" value="XM_040855605.1"/>
</dbReference>
<dbReference type="GO" id="GO:0002098">
    <property type="term" value="P:tRNA wobble uridine modification"/>
    <property type="evidence" value="ECO:0007669"/>
    <property type="project" value="InterPro"/>
</dbReference>
<dbReference type="AlphaFoldDB" id="A0A1Y2EA38"/>
<evidence type="ECO:0000313" key="3">
    <source>
        <dbReference type="EMBL" id="ORY67725.1"/>
    </source>
</evidence>
<gene>
    <name evidence="3" type="ORF">BCR38DRAFT_338279</name>
</gene>
<dbReference type="GeneID" id="63771817"/>
<proteinExistence type="inferred from homology"/>
<dbReference type="EMBL" id="MCFJ01000004">
    <property type="protein sequence ID" value="ORY67725.1"/>
    <property type="molecule type" value="Genomic_DNA"/>
</dbReference>
<name>A0A1Y2EA38_9PEZI</name>
<evidence type="ECO:0000256" key="2">
    <source>
        <dbReference type="ARBA" id="ARBA00008837"/>
    </source>
</evidence>
<dbReference type="Pfam" id="PF09807">
    <property type="entry name" value="ELP6"/>
    <property type="match status" value="1"/>
</dbReference>
<dbReference type="OrthoDB" id="9995306at2759"/>
<dbReference type="UniPathway" id="UPA00988"/>
<dbReference type="PANTHER" id="PTHR16184">
    <property type="entry name" value="ELONGATOR COMPLEX PROTEIN 6"/>
    <property type="match status" value="1"/>
</dbReference>
<dbReference type="PANTHER" id="PTHR16184:SF6">
    <property type="entry name" value="ELONGATOR COMPLEX PROTEIN 6"/>
    <property type="match status" value="1"/>
</dbReference>
<accession>A0A1Y2EA38</accession>
<evidence type="ECO:0000313" key="4">
    <source>
        <dbReference type="Proteomes" id="UP000193689"/>
    </source>
</evidence>
<keyword evidence="4" id="KW-1185">Reference proteome</keyword>
<dbReference type="GO" id="GO:0033588">
    <property type="term" value="C:elongator holoenzyme complex"/>
    <property type="evidence" value="ECO:0007669"/>
    <property type="project" value="InterPro"/>
</dbReference>
<sequence>MTSRLPPLLELYLRLPPETSLILLTNVLGASTNWLVQRYLCSFLASSSTSSQRDGSATKEAGETGEDDEVSVILVSFLRDHAFWKEGAGRLGIDLDGLSRRGRFVFVDGLSGLFTPPGGLKSKPSAGGGGAGTRVLSGATVQELRKELNEAVTGLRVTRPDSKIMLVLDGPDLLLAASGKTISGLVLQEILLDIREKVHSSIVTLSADEPLISAQTTMLEKEHAAFTLSLAHEAEMVISLRMLDTGTARDVSGVLRVTHGGNATGTLVEERELLYFVGGDGGVRVFERGQ</sequence>